<dbReference type="Gene3D" id="3.40.50.261">
    <property type="entry name" value="Succinyl-CoA synthetase domains"/>
    <property type="match status" value="2"/>
</dbReference>
<dbReference type="SUPFAM" id="SSF52210">
    <property type="entry name" value="Succinyl-CoA synthetase domains"/>
    <property type="match status" value="2"/>
</dbReference>
<organism evidence="4 5">
    <name type="scientific">Sporothrix eucalyptigena</name>
    <dbReference type="NCBI Taxonomy" id="1812306"/>
    <lineage>
        <taxon>Eukaryota</taxon>
        <taxon>Fungi</taxon>
        <taxon>Dikarya</taxon>
        <taxon>Ascomycota</taxon>
        <taxon>Pezizomycotina</taxon>
        <taxon>Sordariomycetes</taxon>
        <taxon>Sordariomycetidae</taxon>
        <taxon>Ophiostomatales</taxon>
        <taxon>Ophiostomataceae</taxon>
        <taxon>Sporothrix</taxon>
    </lineage>
</organism>
<dbReference type="InterPro" id="IPR003781">
    <property type="entry name" value="CoA-bd"/>
</dbReference>
<sequence length="736" mass="76797">MFRARPQLLRYGRPCLECRSRPSNNRFSSSSSSTTSPTAAITSLSTDATLPNLRIGRHTRVIFQGFTGRQATANARESLAWGTNIVGGVTPGREGEHLGLPLLPSVRAAVEALKPDATGIYVPASLAPAAIEEAIAAEVPLVVAVAEHIPLHAMMRIHAMLKTQSVSRLVGANSPGIISAVGACRIGFQPLPCFSAGSGPGTRVGIAARSGTLSYEAVASTTRAGLGQSLCVGVGGDIVAGTDLREALTVLADDPETDAIALVGEIGGTSELEAAAWIEAYHRQAQAAGVQPKPIVALIGGTHAAVPGRIMGHAGAFALPGEPTAQEKIAALERAGATIVDHPEKFGVAIKARLDALSSAAGANGSSLFGQVGSTTQRRGMHTASSSSLTRFSARRPAVSRLTATMNARTTPTQKRSIYIGQDATFDLLRKQGINAALYSGHGPQRYLAITIDRSHKSPCVLAAPNYDDASGLRRFPFDYRAGVDGLLASRVATHLGLDTLSSTASTESLRRLLRVLYATFLKQEAFLVETAVVSRLADIKVVQARLGLDDVGFAQRQAAGDETTLQLAAVTPPNEANEQEAQAKTGGIVYVTLDDAGKKTPGTIGTLVNGAGLAMNTVDALAELGGQATNFLDTGGKATSETVKTCFQVLLQDSRVRVIFVNVFGGLTLGDMIARGVLLAFKETNVNVPVVVRIRGTNEAEGQKIIQESGLPLFAYDSFEEAAAKAIALSNGETA</sequence>
<dbReference type="Gene3D" id="3.40.50.720">
    <property type="entry name" value="NAD(P)-binding Rossmann-like Domain"/>
    <property type="match status" value="1"/>
</dbReference>
<dbReference type="PANTHER" id="PTHR11117:SF6">
    <property type="entry name" value="SYNTHETASE SUBUNIT ALPHA, PUTATIVE (AFU_ORTHOLOGUE AFUA_1G10830)-RELATED"/>
    <property type="match status" value="1"/>
</dbReference>
<dbReference type="PROSITE" id="PS01217">
    <property type="entry name" value="SUCCINYL_COA_LIG_3"/>
    <property type="match status" value="1"/>
</dbReference>
<dbReference type="Pfam" id="PF02629">
    <property type="entry name" value="CoA_binding"/>
    <property type="match status" value="1"/>
</dbReference>
<keyword evidence="1" id="KW-0547">Nucleotide-binding</keyword>
<dbReference type="InterPro" id="IPR016102">
    <property type="entry name" value="Succinyl-CoA_synth-like"/>
</dbReference>
<dbReference type="PRINTS" id="PR01798">
    <property type="entry name" value="SCOASYNTHASE"/>
</dbReference>
<keyword evidence="5" id="KW-1185">Reference proteome</keyword>
<evidence type="ECO:0000256" key="1">
    <source>
        <dbReference type="ARBA" id="ARBA00022741"/>
    </source>
</evidence>
<evidence type="ECO:0000313" key="4">
    <source>
        <dbReference type="EMBL" id="CAK7236430.1"/>
    </source>
</evidence>
<reference evidence="4 5" key="1">
    <citation type="submission" date="2024-01" db="EMBL/GenBank/DDBJ databases">
        <authorList>
            <person name="Allen C."/>
            <person name="Tagirdzhanova G."/>
        </authorList>
    </citation>
    <scope>NUCLEOTIDE SEQUENCE [LARGE SCALE GENOMIC DNA]</scope>
</reference>
<dbReference type="Gene3D" id="3.30.470.20">
    <property type="entry name" value="ATP-grasp fold, B domain"/>
    <property type="match status" value="1"/>
</dbReference>
<comment type="caution">
    <text evidence="4">The sequence shown here is derived from an EMBL/GenBank/DDBJ whole genome shotgun (WGS) entry which is preliminary data.</text>
</comment>
<feature type="domain" description="CoA-binding" evidence="3">
    <location>
        <begin position="55"/>
        <end position="149"/>
    </location>
</feature>
<dbReference type="SUPFAM" id="SSF51735">
    <property type="entry name" value="NAD(P)-binding Rossmann-fold domains"/>
    <property type="match status" value="1"/>
</dbReference>
<accession>A0ABP0CY04</accession>
<dbReference type="PANTHER" id="PTHR11117">
    <property type="entry name" value="SUCCINYL-COA LIGASE SUBUNIT ALPHA"/>
    <property type="match status" value="1"/>
</dbReference>
<feature type="compositionally biased region" description="Polar residues" evidence="2">
    <location>
        <begin position="372"/>
        <end position="390"/>
    </location>
</feature>
<dbReference type="EMBL" id="CAWUHD010000163">
    <property type="protein sequence ID" value="CAK7236430.1"/>
    <property type="molecule type" value="Genomic_DNA"/>
</dbReference>
<dbReference type="SMART" id="SM00881">
    <property type="entry name" value="CoA_binding"/>
    <property type="match status" value="1"/>
</dbReference>
<gene>
    <name evidence="4" type="ORF">SEUCBS140593_009617</name>
</gene>
<evidence type="ECO:0000259" key="3">
    <source>
        <dbReference type="SMART" id="SM00881"/>
    </source>
</evidence>
<dbReference type="Pfam" id="PF00549">
    <property type="entry name" value="Ligase_CoA"/>
    <property type="match status" value="2"/>
</dbReference>
<protein>
    <recommendedName>
        <fullName evidence="3">CoA-binding domain-containing protein</fullName>
    </recommendedName>
</protein>
<dbReference type="InterPro" id="IPR036291">
    <property type="entry name" value="NAD(P)-bd_dom_sf"/>
</dbReference>
<dbReference type="Proteomes" id="UP001642482">
    <property type="component" value="Unassembled WGS sequence"/>
</dbReference>
<feature type="region of interest" description="Disordered" evidence="2">
    <location>
        <begin position="22"/>
        <end position="43"/>
    </location>
</feature>
<evidence type="ECO:0000313" key="5">
    <source>
        <dbReference type="Proteomes" id="UP001642482"/>
    </source>
</evidence>
<name>A0ABP0CY04_9PEZI</name>
<dbReference type="InterPro" id="IPR017866">
    <property type="entry name" value="Succ-CoA_synthase_bsu_CS"/>
</dbReference>
<dbReference type="InterPro" id="IPR005811">
    <property type="entry name" value="SUCC_ACL_C"/>
</dbReference>
<evidence type="ECO:0000256" key="2">
    <source>
        <dbReference type="SAM" id="MobiDB-lite"/>
    </source>
</evidence>
<proteinExistence type="predicted"/>
<feature type="region of interest" description="Disordered" evidence="2">
    <location>
        <begin position="371"/>
        <end position="390"/>
    </location>
</feature>